<reference evidence="2" key="1">
    <citation type="submission" date="2015-12" db="EMBL/GenBank/DDBJ databases">
        <title>Update maize B73 reference genome by single molecule sequencing technologies.</title>
        <authorList>
            <consortium name="Maize Genome Sequencing Project"/>
            <person name="Ware D."/>
        </authorList>
    </citation>
    <scope>NUCLEOTIDE SEQUENCE</scope>
    <source>
        <tissue evidence="2">Seedling</tissue>
    </source>
</reference>
<gene>
    <name evidence="2" type="ORF">ZEAMMB73_Zm00001d011604</name>
</gene>
<dbReference type="EMBL" id="CM000784">
    <property type="protein sequence ID" value="AQK97429.1"/>
    <property type="molecule type" value="Genomic_DNA"/>
</dbReference>
<dbReference type="AlphaFoldDB" id="A0A1D6G229"/>
<feature type="compositionally biased region" description="Basic and acidic residues" evidence="1">
    <location>
        <begin position="24"/>
        <end position="35"/>
    </location>
</feature>
<dbReference type="EMBL" id="CM000784">
    <property type="protein sequence ID" value="AQK97459.1"/>
    <property type="molecule type" value="Genomic_DNA"/>
</dbReference>
<sequence length="110" mass="11834">MPRKAATASRTPRPAVFRSPACRSRREIPLPPHNRRDFAARPLAIYVRIPSAHAHLRDRSHTASKTPLAPLPQTLEHIISLFVSNGGGGGEEEAGESRALFVGKIPVGGA</sequence>
<dbReference type="EMBL" id="CM000784">
    <property type="protein sequence ID" value="AQK97422.1"/>
    <property type="molecule type" value="Genomic_DNA"/>
</dbReference>
<organism evidence="2">
    <name type="scientific">Zea mays</name>
    <name type="common">Maize</name>
    <dbReference type="NCBI Taxonomy" id="4577"/>
    <lineage>
        <taxon>Eukaryota</taxon>
        <taxon>Viridiplantae</taxon>
        <taxon>Streptophyta</taxon>
        <taxon>Embryophyta</taxon>
        <taxon>Tracheophyta</taxon>
        <taxon>Spermatophyta</taxon>
        <taxon>Magnoliopsida</taxon>
        <taxon>Liliopsida</taxon>
        <taxon>Poales</taxon>
        <taxon>Poaceae</taxon>
        <taxon>PACMAD clade</taxon>
        <taxon>Panicoideae</taxon>
        <taxon>Andropogonodae</taxon>
        <taxon>Andropogoneae</taxon>
        <taxon>Tripsacinae</taxon>
        <taxon>Zea</taxon>
    </lineage>
</organism>
<name>A0A1D6G229_MAIZE</name>
<dbReference type="EMBL" id="CM000784">
    <property type="protein sequence ID" value="AQK97450.1"/>
    <property type="molecule type" value="Genomic_DNA"/>
</dbReference>
<accession>A0A1D6G229</accession>
<evidence type="ECO:0000313" key="2">
    <source>
        <dbReference type="EMBL" id="AQK97439.1"/>
    </source>
</evidence>
<dbReference type="EMBL" id="CM000784">
    <property type="protein sequence ID" value="AQK97470.1"/>
    <property type="molecule type" value="Genomic_DNA"/>
</dbReference>
<dbReference type="EMBL" id="CM000784">
    <property type="protein sequence ID" value="AQK97408.1"/>
    <property type="molecule type" value="Genomic_DNA"/>
</dbReference>
<evidence type="ECO:0000256" key="1">
    <source>
        <dbReference type="SAM" id="MobiDB-lite"/>
    </source>
</evidence>
<feature type="region of interest" description="Disordered" evidence="1">
    <location>
        <begin position="1"/>
        <end position="35"/>
    </location>
</feature>
<dbReference type="EMBL" id="CM000784">
    <property type="protein sequence ID" value="AQK97439.1"/>
    <property type="molecule type" value="Genomic_DNA"/>
</dbReference>
<proteinExistence type="predicted"/>
<dbReference type="EMBL" id="CM000784">
    <property type="protein sequence ID" value="AQK97472.1"/>
    <property type="molecule type" value="Genomic_DNA"/>
</dbReference>
<dbReference type="EMBL" id="CM000784">
    <property type="protein sequence ID" value="AQK97414.1"/>
    <property type="molecule type" value="Genomic_DNA"/>
</dbReference>
<protein>
    <submittedName>
        <fullName evidence="2">Uncharacterized protein</fullName>
    </submittedName>
</protein>